<evidence type="ECO:0000256" key="1">
    <source>
        <dbReference type="ARBA" id="ARBA00004141"/>
    </source>
</evidence>
<feature type="transmembrane region" description="Helical" evidence="6">
    <location>
        <begin position="66"/>
        <end position="86"/>
    </location>
</feature>
<dbReference type="GO" id="GO:0005783">
    <property type="term" value="C:endoplasmic reticulum"/>
    <property type="evidence" value="ECO:0007669"/>
    <property type="project" value="TreeGrafter"/>
</dbReference>
<gene>
    <name evidence="7" type="ORF">MJAP1_002245</name>
</gene>
<keyword evidence="4 6" id="KW-0472">Membrane</keyword>
<dbReference type="GO" id="GO:0016020">
    <property type="term" value="C:membrane"/>
    <property type="evidence" value="ECO:0007669"/>
    <property type="project" value="UniProtKB-SubCell"/>
</dbReference>
<feature type="transmembrane region" description="Helical" evidence="6">
    <location>
        <begin position="36"/>
        <end position="54"/>
    </location>
</feature>
<feature type="transmembrane region" description="Helical" evidence="6">
    <location>
        <begin position="295"/>
        <end position="315"/>
    </location>
</feature>
<dbReference type="PANTHER" id="PTHR31794:SF2">
    <property type="entry name" value="AUXIN EFFLUX TRANSPORTER FAMILY PROTEIN (EUROFUNG)"/>
    <property type="match status" value="1"/>
</dbReference>
<dbReference type="InterPro" id="IPR004776">
    <property type="entry name" value="Mem_transp_PIN-like"/>
</dbReference>
<protein>
    <recommendedName>
        <fullName evidence="9">Auxin efflux carrier</fullName>
    </recommendedName>
</protein>
<accession>A0AAF0F3G4</accession>
<dbReference type="RefSeq" id="XP_060122171.1">
    <property type="nucleotide sequence ID" value="XM_060266188.1"/>
</dbReference>
<name>A0AAF0F3G4_9BASI</name>
<evidence type="ECO:0000313" key="7">
    <source>
        <dbReference type="EMBL" id="WFD39274.1"/>
    </source>
</evidence>
<feature type="transmembrane region" description="Helical" evidence="6">
    <location>
        <begin position="458"/>
        <end position="479"/>
    </location>
</feature>
<organism evidence="7 8">
    <name type="scientific">Malassezia japonica</name>
    <dbReference type="NCBI Taxonomy" id="223818"/>
    <lineage>
        <taxon>Eukaryota</taxon>
        <taxon>Fungi</taxon>
        <taxon>Dikarya</taxon>
        <taxon>Basidiomycota</taxon>
        <taxon>Ustilaginomycotina</taxon>
        <taxon>Malasseziomycetes</taxon>
        <taxon>Malasseziales</taxon>
        <taxon>Malasseziaceae</taxon>
        <taxon>Malassezia</taxon>
    </lineage>
</organism>
<dbReference type="GO" id="GO:0055085">
    <property type="term" value="P:transmembrane transport"/>
    <property type="evidence" value="ECO:0007669"/>
    <property type="project" value="InterPro"/>
</dbReference>
<dbReference type="Pfam" id="PF03547">
    <property type="entry name" value="Mem_trans"/>
    <property type="match status" value="1"/>
</dbReference>
<sequence length="490" mass="53277">MYVPLEALRRRDVVNTAATVMMLPALGSMLNLVKVTLSSILQVVLMCAAGYYLARRGVLDKKTQTKLNKLNVSLLTPALLFSKVAFSLTPERLTELAVVPFGFVLVASVSALSAYIMSWVLRLPKGQRYFVVACAITPNSNTLPVALIQSLVGSVPELHWVRDGSDTDTPDDMMGRALTYLVLFSTLGTVLRWSVGANLLAKVTTEVAPPSDRPLTGYADDVTDFLIDQRHRTQFAERAQSQDSRAEAYHDDPNADESTDRHVRFAPARESRLRAVQRFIGSAIRTVLDFMTVPLWAALASFVVALIPPLQRFVVSLSSLVGVLKQAGSCSIPLTILVLGAYFAGDNASPPPPPTTTTTEQVTEEPEEIQSRNPTPDYSWRTITAATTARMILTPLLLLPMLTYVCLVSRSKVVDDPVFIACACLVIGSPPALTLAQITSQRGDPNSNVEYLISGTIFVSYIILTAPTTVALVMTALVIDDSLLHVSFPP</sequence>
<keyword evidence="8" id="KW-1185">Reference proteome</keyword>
<keyword evidence="3 6" id="KW-1133">Transmembrane helix</keyword>
<feature type="transmembrane region" description="Helical" evidence="6">
    <location>
        <begin position="98"/>
        <end position="121"/>
    </location>
</feature>
<dbReference type="Proteomes" id="UP001217754">
    <property type="component" value="Chromosome 3"/>
</dbReference>
<feature type="region of interest" description="Disordered" evidence="5">
    <location>
        <begin position="348"/>
        <end position="376"/>
    </location>
</feature>
<evidence type="ECO:0000256" key="5">
    <source>
        <dbReference type="SAM" id="MobiDB-lite"/>
    </source>
</evidence>
<evidence type="ECO:0000256" key="6">
    <source>
        <dbReference type="SAM" id="Phobius"/>
    </source>
</evidence>
<feature type="transmembrane region" description="Helical" evidence="6">
    <location>
        <begin position="12"/>
        <end position="30"/>
    </location>
</feature>
<dbReference type="EMBL" id="CP119960">
    <property type="protein sequence ID" value="WFD39274.1"/>
    <property type="molecule type" value="Genomic_DNA"/>
</dbReference>
<evidence type="ECO:0000256" key="2">
    <source>
        <dbReference type="ARBA" id="ARBA00022692"/>
    </source>
</evidence>
<dbReference type="GeneID" id="85225896"/>
<evidence type="ECO:0000313" key="8">
    <source>
        <dbReference type="Proteomes" id="UP001217754"/>
    </source>
</evidence>
<feature type="compositionally biased region" description="Basic and acidic residues" evidence="5">
    <location>
        <begin position="244"/>
        <end position="259"/>
    </location>
</feature>
<keyword evidence="2 6" id="KW-0812">Transmembrane</keyword>
<feature type="transmembrane region" description="Helical" evidence="6">
    <location>
        <begin position="177"/>
        <end position="195"/>
    </location>
</feature>
<proteinExistence type="predicted"/>
<feature type="transmembrane region" description="Helical" evidence="6">
    <location>
        <begin position="383"/>
        <end position="406"/>
    </location>
</feature>
<evidence type="ECO:0000256" key="4">
    <source>
        <dbReference type="ARBA" id="ARBA00023136"/>
    </source>
</evidence>
<reference evidence="7" key="1">
    <citation type="submission" date="2023-03" db="EMBL/GenBank/DDBJ databases">
        <title>Mating type loci evolution in Malassezia.</title>
        <authorList>
            <person name="Coelho M.A."/>
        </authorList>
    </citation>
    <scope>NUCLEOTIDE SEQUENCE</scope>
    <source>
        <strain evidence="7">CBS 9431</strain>
    </source>
</reference>
<comment type="subcellular location">
    <subcellularLocation>
        <location evidence="1">Membrane</location>
        <topology evidence="1">Multi-pass membrane protein</topology>
    </subcellularLocation>
</comment>
<feature type="region of interest" description="Disordered" evidence="5">
    <location>
        <begin position="237"/>
        <end position="259"/>
    </location>
</feature>
<dbReference type="PANTHER" id="PTHR31794">
    <property type="entry name" value="AUXIN EFFLUX TRANSPORTER FAMILY PROTEIN (EUROFUNG)"/>
    <property type="match status" value="1"/>
</dbReference>
<evidence type="ECO:0000256" key="3">
    <source>
        <dbReference type="ARBA" id="ARBA00022989"/>
    </source>
</evidence>
<evidence type="ECO:0008006" key="9">
    <source>
        <dbReference type="Google" id="ProtNLM"/>
    </source>
</evidence>
<dbReference type="AlphaFoldDB" id="A0AAF0F3G4"/>